<evidence type="ECO:0000256" key="1">
    <source>
        <dbReference type="ARBA" id="ARBA00004245"/>
    </source>
</evidence>
<comment type="caution">
    <text evidence="8">The sequence shown here is derived from an EMBL/GenBank/DDBJ whole genome shotgun (WGS) entry which is preliminary data.</text>
</comment>
<comment type="similarity">
    <text evidence="5">Belongs to the TRAFAC class myosin-kinesin ATPase superfamily. Kinesin family.</text>
</comment>
<reference evidence="8" key="1">
    <citation type="submission" date="2018-11" db="EMBL/GenBank/DDBJ databases">
        <authorList>
            <consortium name="Pathogen Informatics"/>
        </authorList>
    </citation>
    <scope>NUCLEOTIDE SEQUENCE</scope>
</reference>
<evidence type="ECO:0000313" key="9">
    <source>
        <dbReference type="Proteomes" id="UP000784294"/>
    </source>
</evidence>
<dbReference type="EMBL" id="CAAALY010014898">
    <property type="protein sequence ID" value="VEL12487.1"/>
    <property type="molecule type" value="Genomic_DNA"/>
</dbReference>
<name>A0A448WI93_9PLAT</name>
<keyword evidence="9" id="KW-1185">Reference proteome</keyword>
<accession>A0A448WI93</accession>
<keyword evidence="3 5" id="KW-0067">ATP-binding</keyword>
<evidence type="ECO:0000259" key="7">
    <source>
        <dbReference type="PROSITE" id="PS50067"/>
    </source>
</evidence>
<dbReference type="GO" id="GO:0003777">
    <property type="term" value="F:microtubule motor activity"/>
    <property type="evidence" value="ECO:0007669"/>
    <property type="project" value="InterPro"/>
</dbReference>
<dbReference type="SMART" id="SM00129">
    <property type="entry name" value="KISc"/>
    <property type="match status" value="1"/>
</dbReference>
<dbReference type="Gene3D" id="3.40.850.10">
    <property type="entry name" value="Kinesin motor domain"/>
    <property type="match status" value="1"/>
</dbReference>
<keyword evidence="2 5" id="KW-0547">Nucleotide-binding</keyword>
<comment type="subcellular location">
    <subcellularLocation>
        <location evidence="1">Cytoplasm</location>
        <location evidence="1">Cytoskeleton</location>
    </subcellularLocation>
</comment>
<sequence>MNKADGKHPINVEGLDHPDDCARLISSLTREVEKLQSTKMENLAAIANTAIPTEKQDEFSPQKDENDIPLPKEDMLVLEETNRQLTKKLEEKNAEIKELKDQIKMFKEKEEANKINPATEFELRKQIASLTETNEKLTENYQSEVVLRKKYYNMMEDMKGKIRVYCRVRPISSSEIEKNCRIAVSFPDIYTLQIDSGKAIKEYQFDRVFDQSSSQSDVFEDTAMLIQSAVDGFNVCVFAYGQTGSGKTHTLIGSESNPGLAPRCFSQLFTVINDKAFL</sequence>
<dbReference type="PANTHER" id="PTHR47972">
    <property type="entry name" value="KINESIN-LIKE PROTEIN KLP-3"/>
    <property type="match status" value="1"/>
</dbReference>
<organism evidence="8 9">
    <name type="scientific">Protopolystoma xenopodis</name>
    <dbReference type="NCBI Taxonomy" id="117903"/>
    <lineage>
        <taxon>Eukaryota</taxon>
        <taxon>Metazoa</taxon>
        <taxon>Spiralia</taxon>
        <taxon>Lophotrochozoa</taxon>
        <taxon>Platyhelminthes</taxon>
        <taxon>Monogenea</taxon>
        <taxon>Polyopisthocotylea</taxon>
        <taxon>Polystomatidea</taxon>
        <taxon>Polystomatidae</taxon>
        <taxon>Protopolystoma</taxon>
    </lineage>
</organism>
<feature type="domain" description="Kinesin motor" evidence="7">
    <location>
        <begin position="161"/>
        <end position="278"/>
    </location>
</feature>
<evidence type="ECO:0000256" key="3">
    <source>
        <dbReference type="ARBA" id="ARBA00022840"/>
    </source>
</evidence>
<dbReference type="GO" id="GO:0007018">
    <property type="term" value="P:microtubule-based movement"/>
    <property type="evidence" value="ECO:0007669"/>
    <property type="project" value="InterPro"/>
</dbReference>
<dbReference type="PROSITE" id="PS50067">
    <property type="entry name" value="KINESIN_MOTOR_2"/>
    <property type="match status" value="1"/>
</dbReference>
<dbReference type="OrthoDB" id="3176171at2759"/>
<keyword evidence="4" id="KW-0206">Cytoskeleton</keyword>
<keyword evidence="6" id="KW-0175">Coiled coil</keyword>
<dbReference type="GO" id="GO:0008017">
    <property type="term" value="F:microtubule binding"/>
    <property type="evidence" value="ECO:0007669"/>
    <property type="project" value="InterPro"/>
</dbReference>
<evidence type="ECO:0000256" key="4">
    <source>
        <dbReference type="ARBA" id="ARBA00023212"/>
    </source>
</evidence>
<evidence type="ECO:0000256" key="5">
    <source>
        <dbReference type="PROSITE-ProRule" id="PRU00283"/>
    </source>
</evidence>
<dbReference type="InterPro" id="IPR001752">
    <property type="entry name" value="Kinesin_motor_dom"/>
</dbReference>
<dbReference type="InterPro" id="IPR027417">
    <property type="entry name" value="P-loop_NTPase"/>
</dbReference>
<feature type="coiled-coil region" evidence="6">
    <location>
        <begin position="75"/>
        <end position="140"/>
    </location>
</feature>
<keyword evidence="4" id="KW-0963">Cytoplasm</keyword>
<dbReference type="GO" id="GO:0005856">
    <property type="term" value="C:cytoskeleton"/>
    <property type="evidence" value="ECO:0007669"/>
    <property type="project" value="UniProtKB-SubCell"/>
</dbReference>
<proteinExistence type="inferred from homology"/>
<evidence type="ECO:0000256" key="6">
    <source>
        <dbReference type="SAM" id="Coils"/>
    </source>
</evidence>
<dbReference type="AlphaFoldDB" id="A0A448WI93"/>
<dbReference type="PANTHER" id="PTHR47972:SF16">
    <property type="entry name" value="KINESIN-LIKE PROTEIN"/>
    <property type="match status" value="1"/>
</dbReference>
<feature type="binding site" evidence="5">
    <location>
        <begin position="241"/>
        <end position="248"/>
    </location>
    <ligand>
        <name>ATP</name>
        <dbReference type="ChEBI" id="CHEBI:30616"/>
    </ligand>
</feature>
<keyword evidence="5" id="KW-0505">Motor protein</keyword>
<dbReference type="Pfam" id="PF16796">
    <property type="entry name" value="Microtub_bd"/>
    <property type="match status" value="1"/>
</dbReference>
<dbReference type="Proteomes" id="UP000784294">
    <property type="component" value="Unassembled WGS sequence"/>
</dbReference>
<dbReference type="SUPFAM" id="SSF52540">
    <property type="entry name" value="P-loop containing nucleoside triphosphate hydrolases"/>
    <property type="match status" value="1"/>
</dbReference>
<gene>
    <name evidence="8" type="ORF">PXEA_LOCUS5927</name>
</gene>
<dbReference type="GO" id="GO:0005524">
    <property type="term" value="F:ATP binding"/>
    <property type="evidence" value="ECO:0007669"/>
    <property type="project" value="UniProtKB-UniRule"/>
</dbReference>
<evidence type="ECO:0000313" key="8">
    <source>
        <dbReference type="EMBL" id="VEL12487.1"/>
    </source>
</evidence>
<dbReference type="InterPro" id="IPR036961">
    <property type="entry name" value="Kinesin_motor_dom_sf"/>
</dbReference>
<dbReference type="InterPro" id="IPR027640">
    <property type="entry name" value="Kinesin-like_fam"/>
</dbReference>
<protein>
    <recommendedName>
        <fullName evidence="7">Kinesin motor domain-containing protein</fullName>
    </recommendedName>
</protein>
<dbReference type="InterPro" id="IPR031852">
    <property type="entry name" value="Vik1/Cik1_MT-bd"/>
</dbReference>
<evidence type="ECO:0000256" key="2">
    <source>
        <dbReference type="ARBA" id="ARBA00022741"/>
    </source>
</evidence>